<protein>
    <recommendedName>
        <fullName evidence="6">NfeD-like C-terminal domain-containing protein</fullName>
    </recommendedName>
</protein>
<feature type="transmembrane region" description="Helical" evidence="5">
    <location>
        <begin position="52"/>
        <end position="73"/>
    </location>
</feature>
<evidence type="ECO:0000256" key="4">
    <source>
        <dbReference type="ARBA" id="ARBA00023136"/>
    </source>
</evidence>
<feature type="transmembrane region" description="Helical" evidence="5">
    <location>
        <begin position="6"/>
        <end position="24"/>
    </location>
</feature>
<dbReference type="Pfam" id="PF01957">
    <property type="entry name" value="NfeD"/>
    <property type="match status" value="1"/>
</dbReference>
<evidence type="ECO:0000313" key="8">
    <source>
        <dbReference type="Proteomes" id="UP000480178"/>
    </source>
</evidence>
<dbReference type="InterPro" id="IPR012340">
    <property type="entry name" value="NA-bd_OB-fold"/>
</dbReference>
<organism evidence="7 8">
    <name type="scientific">Rhodocytophaga rosea</name>
    <dbReference type="NCBI Taxonomy" id="2704465"/>
    <lineage>
        <taxon>Bacteria</taxon>
        <taxon>Pseudomonadati</taxon>
        <taxon>Bacteroidota</taxon>
        <taxon>Cytophagia</taxon>
        <taxon>Cytophagales</taxon>
        <taxon>Rhodocytophagaceae</taxon>
        <taxon>Rhodocytophaga</taxon>
    </lineage>
</organism>
<name>A0A6C0GG50_9BACT</name>
<evidence type="ECO:0000256" key="1">
    <source>
        <dbReference type="ARBA" id="ARBA00004141"/>
    </source>
</evidence>
<dbReference type="InterPro" id="IPR052165">
    <property type="entry name" value="Membrane_assoc_protease"/>
</dbReference>
<reference evidence="7 8" key="1">
    <citation type="submission" date="2020-01" db="EMBL/GenBank/DDBJ databases">
        <authorList>
            <person name="Kim M.K."/>
        </authorList>
    </citation>
    <scope>NUCLEOTIDE SEQUENCE [LARGE SCALE GENOMIC DNA]</scope>
    <source>
        <strain evidence="7 8">172606-1</strain>
    </source>
</reference>
<dbReference type="RefSeq" id="WP_162442775.1">
    <property type="nucleotide sequence ID" value="NZ_CP048222.1"/>
</dbReference>
<evidence type="ECO:0000313" key="7">
    <source>
        <dbReference type="EMBL" id="QHT66722.1"/>
    </source>
</evidence>
<evidence type="ECO:0000256" key="5">
    <source>
        <dbReference type="SAM" id="Phobius"/>
    </source>
</evidence>
<evidence type="ECO:0000256" key="3">
    <source>
        <dbReference type="ARBA" id="ARBA00022989"/>
    </source>
</evidence>
<keyword evidence="3 5" id="KW-1133">Transmembrane helix</keyword>
<dbReference type="AlphaFoldDB" id="A0A6C0GG50"/>
<keyword evidence="4 5" id="KW-0472">Membrane</keyword>
<dbReference type="Proteomes" id="UP000480178">
    <property type="component" value="Chromosome"/>
</dbReference>
<feature type="transmembrane region" description="Helical" evidence="5">
    <location>
        <begin position="29"/>
        <end position="46"/>
    </location>
</feature>
<dbReference type="Gene3D" id="2.40.50.140">
    <property type="entry name" value="Nucleic acid-binding proteins"/>
    <property type="match status" value="1"/>
</dbReference>
<dbReference type="GO" id="GO:0005886">
    <property type="term" value="C:plasma membrane"/>
    <property type="evidence" value="ECO:0007669"/>
    <property type="project" value="TreeGrafter"/>
</dbReference>
<dbReference type="PANTHER" id="PTHR33507">
    <property type="entry name" value="INNER MEMBRANE PROTEIN YBBJ"/>
    <property type="match status" value="1"/>
</dbReference>
<dbReference type="PANTHER" id="PTHR33507:SF3">
    <property type="entry name" value="INNER MEMBRANE PROTEIN YBBJ"/>
    <property type="match status" value="1"/>
</dbReference>
<sequence length="154" mass="16656">MEWITIVFLLIFSLGLIVIEIIFIPGTTLFGIAGFAFGVIGIYIGFHNLGTTTGFIVLSIFLAVSAATIYYSFKSQAWQRFALNTAITSKVNDEHKVVIKVGDIGKAVSALRPSGKVQFDDKIVEVHTTGSFLEEGGFVSVIGVNHNKVFVAPV</sequence>
<dbReference type="InterPro" id="IPR002810">
    <property type="entry name" value="NfeD-like_C"/>
</dbReference>
<comment type="subcellular location">
    <subcellularLocation>
        <location evidence="1">Membrane</location>
        <topology evidence="1">Multi-pass membrane protein</topology>
    </subcellularLocation>
</comment>
<feature type="domain" description="NfeD-like C-terminal" evidence="6">
    <location>
        <begin position="101"/>
        <end position="153"/>
    </location>
</feature>
<dbReference type="EMBL" id="CP048222">
    <property type="protein sequence ID" value="QHT66722.1"/>
    <property type="molecule type" value="Genomic_DNA"/>
</dbReference>
<proteinExistence type="predicted"/>
<accession>A0A6C0GG50</accession>
<dbReference type="KEGG" id="rhoz:GXP67_08645"/>
<keyword evidence="8" id="KW-1185">Reference proteome</keyword>
<evidence type="ECO:0000259" key="6">
    <source>
        <dbReference type="Pfam" id="PF01957"/>
    </source>
</evidence>
<gene>
    <name evidence="7" type="ORF">GXP67_08645</name>
</gene>
<evidence type="ECO:0000256" key="2">
    <source>
        <dbReference type="ARBA" id="ARBA00022692"/>
    </source>
</evidence>
<keyword evidence="2 5" id="KW-0812">Transmembrane</keyword>